<protein>
    <recommendedName>
        <fullName evidence="6">Metal-dependent peptidase</fullName>
    </recommendedName>
</protein>
<dbReference type="SUPFAM" id="SSF53300">
    <property type="entry name" value="vWA-like"/>
    <property type="match status" value="1"/>
</dbReference>
<gene>
    <name evidence="4" type="ORF">KDL01_38770</name>
</gene>
<dbReference type="Pfam" id="PF13203">
    <property type="entry name" value="DUF2201_N"/>
    <property type="match status" value="2"/>
</dbReference>
<feature type="domain" description="Putative metallopeptidase" evidence="3">
    <location>
        <begin position="209"/>
        <end position="311"/>
    </location>
</feature>
<evidence type="ECO:0008006" key="6">
    <source>
        <dbReference type="Google" id="ProtNLM"/>
    </source>
</evidence>
<dbReference type="AlphaFoldDB" id="A0A941F1H3"/>
<evidence type="ECO:0000259" key="3">
    <source>
        <dbReference type="Pfam" id="PF13203"/>
    </source>
</evidence>
<dbReference type="Pfam" id="PF09967">
    <property type="entry name" value="DUF2201"/>
    <property type="match status" value="1"/>
</dbReference>
<evidence type="ECO:0000259" key="2">
    <source>
        <dbReference type="Pfam" id="PF09967"/>
    </source>
</evidence>
<dbReference type="InterPro" id="IPR018698">
    <property type="entry name" value="VWA-like_dom"/>
</dbReference>
<dbReference type="Gene3D" id="3.40.50.410">
    <property type="entry name" value="von Willebrand factor, type A domain"/>
    <property type="match status" value="1"/>
</dbReference>
<feature type="domain" description="Putative metallopeptidase" evidence="3">
    <location>
        <begin position="37"/>
        <end position="175"/>
    </location>
</feature>
<dbReference type="InterPro" id="IPR025154">
    <property type="entry name" value="Put_metallopeptidase_dom"/>
</dbReference>
<name>A0A941F1H3_9ACTN</name>
<dbReference type="InterPro" id="IPR036465">
    <property type="entry name" value="vWFA_dom_sf"/>
</dbReference>
<evidence type="ECO:0000313" key="5">
    <source>
        <dbReference type="Proteomes" id="UP000675781"/>
    </source>
</evidence>
<proteinExistence type="predicted"/>
<dbReference type="Proteomes" id="UP000675781">
    <property type="component" value="Unassembled WGS sequence"/>
</dbReference>
<reference evidence="4" key="1">
    <citation type="submission" date="2021-04" db="EMBL/GenBank/DDBJ databases">
        <title>Genome based classification of Actinospica acidithermotolerans sp. nov., an actinobacterium isolated from an Indonesian hot spring.</title>
        <authorList>
            <person name="Kusuma A.B."/>
            <person name="Putra K.E."/>
            <person name="Nafisah S."/>
            <person name="Loh J."/>
            <person name="Nouioui I."/>
            <person name="Goodfellow M."/>
        </authorList>
    </citation>
    <scope>NUCLEOTIDE SEQUENCE</scope>
    <source>
        <strain evidence="4">CSCA 57</strain>
    </source>
</reference>
<organism evidence="4 5">
    <name type="scientific">Actinospica durhamensis</name>
    <dbReference type="NCBI Taxonomy" id="1508375"/>
    <lineage>
        <taxon>Bacteria</taxon>
        <taxon>Bacillati</taxon>
        <taxon>Actinomycetota</taxon>
        <taxon>Actinomycetes</taxon>
        <taxon>Catenulisporales</taxon>
        <taxon>Actinospicaceae</taxon>
        <taxon>Actinospica</taxon>
    </lineage>
</organism>
<sequence>MDRLTARRDAAADTADTAAEPEPDRAPDPAAEIDMAKLLAARRIAASACPYLATALHALAIVPTYGVPTMAVDAYWRCYASPAFVAQTTVQDLAVVWLHEVSHVVRDHHRRARILMERSRNHTGPGTPALDVERPLQEQMRLNLAMDCEINDDLVESFAGVAGHTLRLPVLAVTPGRLRVRTCALFEEYVRSIPPIVLSGDFAWHDCGSGAHAGQAPWELDAEGAPVIGPYEAAAIRIRVRDALRGGRGTVPKGWRRWAEGGMEPTQDWRAVLAGALRGVLATTRGAGDYTYRRPSRRTASLGGSIVLPSLRRPLPRLAVVIDTSGSVSDTDLGDALGEVAGICRSVGLHGDKVSVYSCDAAVHTVEQICRAQEISLVGGGGTDLRKGIARAASAHPGPDVVVVLTDGMTPWPAASPGCRVIAGIFGSVSRYSERYEAARPMPPSWIETVHLRR</sequence>
<feature type="region of interest" description="Disordered" evidence="1">
    <location>
        <begin position="1"/>
        <end position="29"/>
    </location>
</feature>
<evidence type="ECO:0000256" key="1">
    <source>
        <dbReference type="SAM" id="MobiDB-lite"/>
    </source>
</evidence>
<keyword evidence="5" id="KW-1185">Reference proteome</keyword>
<feature type="compositionally biased region" description="Basic and acidic residues" evidence="1">
    <location>
        <begin position="1"/>
        <end position="11"/>
    </location>
</feature>
<dbReference type="PANTHER" id="PTHR38730:SF1">
    <property type="entry name" value="SLL7028 PROTEIN"/>
    <property type="match status" value="1"/>
</dbReference>
<evidence type="ECO:0000313" key="4">
    <source>
        <dbReference type="EMBL" id="MBR7839269.1"/>
    </source>
</evidence>
<comment type="caution">
    <text evidence="4">The sequence shown here is derived from an EMBL/GenBank/DDBJ whole genome shotgun (WGS) entry which is preliminary data.</text>
</comment>
<feature type="domain" description="VWA-like" evidence="2">
    <location>
        <begin position="318"/>
        <end position="422"/>
    </location>
</feature>
<dbReference type="EMBL" id="JAGSOG010000408">
    <property type="protein sequence ID" value="MBR7839269.1"/>
    <property type="molecule type" value="Genomic_DNA"/>
</dbReference>
<accession>A0A941F1H3</accession>
<dbReference type="PANTHER" id="PTHR38730">
    <property type="entry name" value="SLL7028 PROTEIN"/>
    <property type="match status" value="1"/>
</dbReference>
<dbReference type="RefSeq" id="WP_212533708.1">
    <property type="nucleotide sequence ID" value="NZ_JAGSOG010000408.1"/>
</dbReference>